<keyword evidence="3" id="KW-1185">Reference proteome</keyword>
<dbReference type="Proteomes" id="UP001056500">
    <property type="component" value="Chromosome"/>
</dbReference>
<sequence>MIIEIFQDTICPWCRIGKKHLFDALKQWNGEAVEIRYRAFQLNPDTPKEGVPFLEYMSSMKGGPDAAKQMVQHAANAGAASGVPFQFEKVTMWPNTLASHQLIKLAPPEKQTEVVDAVYRAYFEEGKDIGQAEVLLSIASALGMDQNETKQRLEKGEGLEEIEADLQYAQELEITGVPFFVIDRKLALSGAHPVENFLKAFQQVTEAS</sequence>
<reference evidence="2" key="1">
    <citation type="submission" date="2022-06" db="EMBL/GenBank/DDBJ databases">
        <title>Genome sequencing of Brevibacillus sp. BB3-R1.</title>
        <authorList>
            <person name="Heo J."/>
            <person name="Lee D."/>
            <person name="Won M."/>
            <person name="Han B.-H."/>
            <person name="Hong S.-B."/>
            <person name="Kwon S.-W."/>
        </authorList>
    </citation>
    <scope>NUCLEOTIDE SEQUENCE</scope>
    <source>
        <strain evidence="2">BB3-R1</strain>
    </source>
</reference>
<feature type="domain" description="DSBA-like thioredoxin" evidence="1">
    <location>
        <begin position="3"/>
        <end position="202"/>
    </location>
</feature>
<dbReference type="Gene3D" id="3.40.30.10">
    <property type="entry name" value="Glutaredoxin"/>
    <property type="match status" value="1"/>
</dbReference>
<dbReference type="InterPro" id="IPR001853">
    <property type="entry name" value="DSBA-like_thioredoxin_dom"/>
</dbReference>
<accession>A0ABY4WDN6</accession>
<dbReference type="CDD" id="cd03024">
    <property type="entry name" value="DsbA_FrnE"/>
    <property type="match status" value="1"/>
</dbReference>
<dbReference type="PANTHER" id="PTHR13887">
    <property type="entry name" value="GLUTATHIONE S-TRANSFERASE KAPPA"/>
    <property type="match status" value="1"/>
</dbReference>
<evidence type="ECO:0000259" key="1">
    <source>
        <dbReference type="Pfam" id="PF01323"/>
    </source>
</evidence>
<gene>
    <name evidence="2" type="ORF">NDK47_14510</name>
</gene>
<dbReference type="InterPro" id="IPR036249">
    <property type="entry name" value="Thioredoxin-like_sf"/>
</dbReference>
<dbReference type="SUPFAM" id="SSF52833">
    <property type="entry name" value="Thioredoxin-like"/>
    <property type="match status" value="1"/>
</dbReference>
<evidence type="ECO:0000313" key="2">
    <source>
        <dbReference type="EMBL" id="USG63394.1"/>
    </source>
</evidence>
<proteinExistence type="predicted"/>
<organism evidence="2 3">
    <name type="scientific">Brevibacillus ruminantium</name>
    <dbReference type="NCBI Taxonomy" id="2950604"/>
    <lineage>
        <taxon>Bacteria</taxon>
        <taxon>Bacillati</taxon>
        <taxon>Bacillota</taxon>
        <taxon>Bacilli</taxon>
        <taxon>Bacillales</taxon>
        <taxon>Paenibacillaceae</taxon>
        <taxon>Brevibacillus</taxon>
    </lineage>
</organism>
<dbReference type="RefSeq" id="WP_251870476.1">
    <property type="nucleotide sequence ID" value="NZ_CP098755.1"/>
</dbReference>
<dbReference type="Pfam" id="PF01323">
    <property type="entry name" value="DSBA"/>
    <property type="match status" value="1"/>
</dbReference>
<evidence type="ECO:0000313" key="3">
    <source>
        <dbReference type="Proteomes" id="UP001056500"/>
    </source>
</evidence>
<dbReference type="PANTHER" id="PTHR13887:SF41">
    <property type="entry name" value="THIOREDOXIN SUPERFAMILY PROTEIN"/>
    <property type="match status" value="1"/>
</dbReference>
<protein>
    <submittedName>
        <fullName evidence="2">DsbA family oxidoreductase</fullName>
    </submittedName>
</protein>
<name>A0ABY4WDN6_9BACL</name>
<dbReference type="EMBL" id="CP098755">
    <property type="protein sequence ID" value="USG63394.1"/>
    <property type="molecule type" value="Genomic_DNA"/>
</dbReference>